<reference evidence="2 3" key="1">
    <citation type="journal article" date="2016" name="Genome Announc.">
        <title>First Complete Genome Sequence of a Subdivision 6 Acidobacterium Strain.</title>
        <authorList>
            <person name="Huang S."/>
            <person name="Vieira S."/>
            <person name="Bunk B."/>
            <person name="Riedel T."/>
            <person name="Sproer C."/>
            <person name="Overmann J."/>
        </authorList>
    </citation>
    <scope>NUCLEOTIDE SEQUENCE [LARGE SCALE GENOMIC DNA]</scope>
    <source>
        <strain evidence="3">DSM 100886 HEG_-6_39</strain>
    </source>
</reference>
<evidence type="ECO:0008006" key="4">
    <source>
        <dbReference type="Google" id="ProtNLM"/>
    </source>
</evidence>
<dbReference type="EMBL" id="CP015136">
    <property type="protein sequence ID" value="AMY09592.1"/>
    <property type="molecule type" value="Genomic_DNA"/>
</dbReference>
<dbReference type="KEGG" id="abac:LuPra_02811"/>
<dbReference type="Proteomes" id="UP000076079">
    <property type="component" value="Chromosome"/>
</dbReference>
<feature type="signal peptide" evidence="1">
    <location>
        <begin position="1"/>
        <end position="36"/>
    </location>
</feature>
<evidence type="ECO:0000313" key="3">
    <source>
        <dbReference type="Proteomes" id="UP000076079"/>
    </source>
</evidence>
<proteinExistence type="predicted"/>
<sequence length="178" mass="18877" precursor="true">MFDSAHANGRWSSAVRIATTALITALLVATTTMASAQGTNAGGTNHKALVGSWLETVTFPPETGRPPLKSLGSFHEDHTMVCSDQGAVTTEPPSVFTSCHGAWSHLEERKFAYTSFELISDLAGSLLGYLKVRGIYTVSQSGNDYTGTSLAQILDVDGNVVFSAEVTNAGKRILVELP</sequence>
<name>A0A143PLW5_LUTPR</name>
<evidence type="ECO:0000313" key="2">
    <source>
        <dbReference type="EMBL" id="AMY09592.1"/>
    </source>
</evidence>
<keyword evidence="3" id="KW-1185">Reference proteome</keyword>
<dbReference type="RefSeq" id="WP_162271394.1">
    <property type="nucleotide sequence ID" value="NZ_CP015136.1"/>
</dbReference>
<organism evidence="2 3">
    <name type="scientific">Luteitalea pratensis</name>
    <dbReference type="NCBI Taxonomy" id="1855912"/>
    <lineage>
        <taxon>Bacteria</taxon>
        <taxon>Pseudomonadati</taxon>
        <taxon>Acidobacteriota</taxon>
        <taxon>Vicinamibacteria</taxon>
        <taxon>Vicinamibacterales</taxon>
        <taxon>Vicinamibacteraceae</taxon>
        <taxon>Luteitalea</taxon>
    </lineage>
</organism>
<reference evidence="3" key="2">
    <citation type="submission" date="2016-04" db="EMBL/GenBank/DDBJ databases">
        <title>First Complete Genome Sequence of a Subdivision 6 Acidobacterium.</title>
        <authorList>
            <person name="Huang S."/>
            <person name="Vieira S."/>
            <person name="Bunk B."/>
            <person name="Riedel T."/>
            <person name="Sproeer C."/>
            <person name="Overmann J."/>
        </authorList>
    </citation>
    <scope>NUCLEOTIDE SEQUENCE [LARGE SCALE GENOMIC DNA]</scope>
    <source>
        <strain evidence="3">DSM 100886 HEG_-6_39</strain>
    </source>
</reference>
<dbReference type="AlphaFoldDB" id="A0A143PLW5"/>
<feature type="chain" id="PRO_5007511628" description="Lipocalin-like domain-containing protein" evidence="1">
    <location>
        <begin position="37"/>
        <end position="178"/>
    </location>
</feature>
<accession>A0A143PLW5</accession>
<gene>
    <name evidence="2" type="ORF">LuPra_02811</name>
</gene>
<keyword evidence="1" id="KW-0732">Signal</keyword>
<dbReference type="STRING" id="1855912.LuPra_02811"/>
<protein>
    <recommendedName>
        <fullName evidence="4">Lipocalin-like domain-containing protein</fullName>
    </recommendedName>
</protein>
<evidence type="ECO:0000256" key="1">
    <source>
        <dbReference type="SAM" id="SignalP"/>
    </source>
</evidence>